<evidence type="ECO:0000313" key="1">
    <source>
        <dbReference type="EMBL" id="MBD1391631.1"/>
    </source>
</evidence>
<protein>
    <recommendedName>
        <fullName evidence="3">Addiction module component</fullName>
    </recommendedName>
</protein>
<accession>A0A926S4B9</accession>
<evidence type="ECO:0000313" key="2">
    <source>
        <dbReference type="Proteomes" id="UP000619078"/>
    </source>
</evidence>
<sequence length="75" mass="8627">MTTLTVNIIDEKDLSVLQEILNRFGLTYKVDSGSDHIFSKSEIDSLLQTRQDYVEGKTTAREWTDIERDLNSAFN</sequence>
<reference evidence="1" key="1">
    <citation type="submission" date="2020-09" db="EMBL/GenBank/DDBJ databases">
        <title>Novel species of Mucilaginibacter isolated from a glacier on the Tibetan Plateau.</title>
        <authorList>
            <person name="Liu Q."/>
            <person name="Xin Y.-H."/>
        </authorList>
    </citation>
    <scope>NUCLEOTIDE SEQUENCE</scope>
    <source>
        <strain evidence="1">ZB1P21</strain>
    </source>
</reference>
<proteinExistence type="predicted"/>
<comment type="caution">
    <text evidence="1">The sequence shown here is derived from an EMBL/GenBank/DDBJ whole genome shotgun (WGS) entry which is preliminary data.</text>
</comment>
<dbReference type="EMBL" id="JACWMX010000001">
    <property type="protein sequence ID" value="MBD1391631.1"/>
    <property type="molecule type" value="Genomic_DNA"/>
</dbReference>
<dbReference type="RefSeq" id="WP_191159756.1">
    <property type="nucleotide sequence ID" value="NZ_JACWMX010000001.1"/>
</dbReference>
<dbReference type="AlphaFoldDB" id="A0A926S4B9"/>
<gene>
    <name evidence="1" type="ORF">IDJ76_00845</name>
</gene>
<organism evidence="1 2">
    <name type="scientific">Mucilaginibacter glaciei</name>
    <dbReference type="NCBI Taxonomy" id="2772109"/>
    <lineage>
        <taxon>Bacteria</taxon>
        <taxon>Pseudomonadati</taxon>
        <taxon>Bacteroidota</taxon>
        <taxon>Sphingobacteriia</taxon>
        <taxon>Sphingobacteriales</taxon>
        <taxon>Sphingobacteriaceae</taxon>
        <taxon>Mucilaginibacter</taxon>
    </lineage>
</organism>
<dbReference type="Proteomes" id="UP000619078">
    <property type="component" value="Unassembled WGS sequence"/>
</dbReference>
<keyword evidence="2" id="KW-1185">Reference proteome</keyword>
<name>A0A926S4B9_9SPHI</name>
<evidence type="ECO:0008006" key="3">
    <source>
        <dbReference type="Google" id="ProtNLM"/>
    </source>
</evidence>